<proteinExistence type="predicted"/>
<accession>A0A3N4HYF3</accession>
<evidence type="ECO:0000313" key="1">
    <source>
        <dbReference type="EMBL" id="RPA76991.1"/>
    </source>
</evidence>
<evidence type="ECO:0000313" key="2">
    <source>
        <dbReference type="Proteomes" id="UP000275078"/>
    </source>
</evidence>
<gene>
    <name evidence="1" type="ORF">BJ508DRAFT_175293</name>
</gene>
<reference evidence="1 2" key="1">
    <citation type="journal article" date="2018" name="Nat. Ecol. Evol.">
        <title>Pezizomycetes genomes reveal the molecular basis of ectomycorrhizal truffle lifestyle.</title>
        <authorList>
            <person name="Murat C."/>
            <person name="Payen T."/>
            <person name="Noel B."/>
            <person name="Kuo A."/>
            <person name="Morin E."/>
            <person name="Chen J."/>
            <person name="Kohler A."/>
            <person name="Krizsan K."/>
            <person name="Balestrini R."/>
            <person name="Da Silva C."/>
            <person name="Montanini B."/>
            <person name="Hainaut M."/>
            <person name="Levati E."/>
            <person name="Barry K.W."/>
            <person name="Belfiori B."/>
            <person name="Cichocki N."/>
            <person name="Clum A."/>
            <person name="Dockter R.B."/>
            <person name="Fauchery L."/>
            <person name="Guy J."/>
            <person name="Iotti M."/>
            <person name="Le Tacon F."/>
            <person name="Lindquist E.A."/>
            <person name="Lipzen A."/>
            <person name="Malagnac F."/>
            <person name="Mello A."/>
            <person name="Molinier V."/>
            <person name="Miyauchi S."/>
            <person name="Poulain J."/>
            <person name="Riccioni C."/>
            <person name="Rubini A."/>
            <person name="Sitrit Y."/>
            <person name="Splivallo R."/>
            <person name="Traeger S."/>
            <person name="Wang M."/>
            <person name="Zifcakova L."/>
            <person name="Wipf D."/>
            <person name="Zambonelli A."/>
            <person name="Paolocci F."/>
            <person name="Nowrousian M."/>
            <person name="Ottonello S."/>
            <person name="Baldrian P."/>
            <person name="Spatafora J.W."/>
            <person name="Henrissat B."/>
            <person name="Nagy L.G."/>
            <person name="Aury J.M."/>
            <person name="Wincker P."/>
            <person name="Grigoriev I.V."/>
            <person name="Bonfante P."/>
            <person name="Martin F.M."/>
        </authorList>
    </citation>
    <scope>NUCLEOTIDE SEQUENCE [LARGE SCALE GENOMIC DNA]</scope>
    <source>
        <strain evidence="1 2">RN42</strain>
    </source>
</reference>
<name>A0A3N4HYF3_ASCIM</name>
<dbReference type="EMBL" id="ML119733">
    <property type="protein sequence ID" value="RPA76991.1"/>
    <property type="molecule type" value="Genomic_DNA"/>
</dbReference>
<protein>
    <submittedName>
        <fullName evidence="1">Uncharacterized protein</fullName>
    </submittedName>
</protein>
<dbReference type="Proteomes" id="UP000275078">
    <property type="component" value="Unassembled WGS sequence"/>
</dbReference>
<dbReference type="AlphaFoldDB" id="A0A3N4HYF3"/>
<keyword evidence="2" id="KW-1185">Reference proteome</keyword>
<sequence length="94" mass="10590">MQACPSDACPTINKLPTFELVGDRSQLIDLFTGPGPSLLQHHHHDNTISLYSQSQPSPTQPHHFHPLIPFELHPSARTMISATSERTNKLFIYF</sequence>
<organism evidence="1 2">
    <name type="scientific">Ascobolus immersus RN42</name>
    <dbReference type="NCBI Taxonomy" id="1160509"/>
    <lineage>
        <taxon>Eukaryota</taxon>
        <taxon>Fungi</taxon>
        <taxon>Dikarya</taxon>
        <taxon>Ascomycota</taxon>
        <taxon>Pezizomycotina</taxon>
        <taxon>Pezizomycetes</taxon>
        <taxon>Pezizales</taxon>
        <taxon>Ascobolaceae</taxon>
        <taxon>Ascobolus</taxon>
    </lineage>
</organism>